<feature type="region of interest" description="Disordered" evidence="2">
    <location>
        <begin position="381"/>
        <end position="419"/>
    </location>
</feature>
<keyword evidence="1" id="KW-0175">Coiled coil</keyword>
<proteinExistence type="predicted"/>
<feature type="compositionally biased region" description="Basic and acidic residues" evidence="2">
    <location>
        <begin position="128"/>
        <end position="171"/>
    </location>
</feature>
<evidence type="ECO:0000313" key="3">
    <source>
        <dbReference type="EMBL" id="BBN68685.1"/>
    </source>
</evidence>
<evidence type="ECO:0000256" key="1">
    <source>
        <dbReference type="SAM" id="Coils"/>
    </source>
</evidence>
<feature type="coiled-coil region" evidence="1">
    <location>
        <begin position="275"/>
        <end position="333"/>
    </location>
</feature>
<name>A0A5H2XR32_PRUDU</name>
<gene>
    <name evidence="3" type="ORF">Prudu_529S000100</name>
</gene>
<feature type="region of interest" description="Disordered" evidence="2">
    <location>
        <begin position="207"/>
        <end position="229"/>
    </location>
</feature>
<evidence type="ECO:0000256" key="2">
    <source>
        <dbReference type="SAM" id="MobiDB-lite"/>
    </source>
</evidence>
<dbReference type="EMBL" id="AP020866">
    <property type="protein sequence ID" value="BBN68685.1"/>
    <property type="molecule type" value="Genomic_DNA"/>
</dbReference>
<reference evidence="3" key="1">
    <citation type="journal article" date="2019" name="Science">
        <title>Mutation of a bHLH transcription factor allowed almond domestication.</title>
        <authorList>
            <person name="Sanchez-Perez R."/>
            <person name="Pavan S."/>
            <person name="Mazzeo R."/>
            <person name="Moldovan C."/>
            <person name="Aiese Cigliano R."/>
            <person name="Del Cueto J."/>
            <person name="Ricciardi F."/>
            <person name="Lotti C."/>
            <person name="Ricciardi L."/>
            <person name="Dicenta F."/>
            <person name="Lopez-Marques R.L."/>
            <person name="Lindberg Moller B."/>
        </authorList>
    </citation>
    <scope>NUCLEOTIDE SEQUENCE</scope>
</reference>
<organism evidence="3">
    <name type="scientific">Prunus dulcis</name>
    <name type="common">Almond</name>
    <name type="synonym">Amygdalus dulcis</name>
    <dbReference type="NCBI Taxonomy" id="3755"/>
    <lineage>
        <taxon>Eukaryota</taxon>
        <taxon>Viridiplantae</taxon>
        <taxon>Streptophyta</taxon>
        <taxon>Embryophyta</taxon>
        <taxon>Tracheophyta</taxon>
        <taxon>Spermatophyta</taxon>
        <taxon>Magnoliopsida</taxon>
        <taxon>eudicotyledons</taxon>
        <taxon>Gunneridae</taxon>
        <taxon>Pentapetalae</taxon>
        <taxon>rosids</taxon>
        <taxon>fabids</taxon>
        <taxon>Rosales</taxon>
        <taxon>Rosaceae</taxon>
        <taxon>Amygdaloideae</taxon>
        <taxon>Amygdaleae</taxon>
        <taxon>Prunus</taxon>
    </lineage>
</organism>
<protein>
    <submittedName>
        <fullName evidence="3">Uncharacterized protein</fullName>
    </submittedName>
</protein>
<dbReference type="AlphaFoldDB" id="A0A5H2XR32"/>
<sequence length="419" mass="47377">MVRGGDFRREFVVVIEAEVISGEHSRCYKQVYIAWWLAGLGEPTFEQFMYLYSISKQQGNFGWVQANCRKAKERGYFIGHKPTTQKSWRNRWCMAYGDWECPPGKRVVQHIPTHFQFVKWGPISNSKRRGEARRWPDIDEAEMQKRLRESRAKKAEKSAGKRPRDDDEGRVADVLGKRKAIEEAHQHVMGSGPRLPPFDLQAPPKLPFGMEDASSAEEGGQPGYAPTGGALSERLLEGVKSDPEAWQRLQLHPSDRAQKTILTSAYAFGEMYVSMAKADKEIQRLKRRDQQAKSKVAEAEEAIREKNALLAQKAALAKEVAARTKEVEELKRSKAEEVAAARAEAIESYRSSEELKSYIMDRLVDEQLRWEDRLVRFNPSLDINFDTSGEPPAQTPPADASTPTPEAEPATEDAPSTES</sequence>
<feature type="region of interest" description="Disordered" evidence="2">
    <location>
        <begin position="127"/>
        <end position="171"/>
    </location>
</feature>
<accession>A0A5H2XR32</accession>